<keyword evidence="4" id="KW-1185">Reference proteome</keyword>
<accession>A0A428SS51</accession>
<dbReference type="Proteomes" id="UP000288429">
    <property type="component" value="Unassembled WGS sequence"/>
</dbReference>
<evidence type="ECO:0000313" key="4">
    <source>
        <dbReference type="Proteomes" id="UP000288429"/>
    </source>
</evidence>
<dbReference type="EMBL" id="NIZV01000375">
    <property type="protein sequence ID" value="RSL92614.1"/>
    <property type="molecule type" value="Genomic_DNA"/>
</dbReference>
<feature type="domain" description="F-box" evidence="1">
    <location>
        <begin position="4"/>
        <end position="46"/>
    </location>
</feature>
<feature type="domain" description="DUF6546" evidence="2">
    <location>
        <begin position="266"/>
        <end position="465"/>
    </location>
</feature>
<organism evidence="3 4">
    <name type="scientific">Fusarium ambrosium</name>
    <dbReference type="NCBI Taxonomy" id="131363"/>
    <lineage>
        <taxon>Eukaryota</taxon>
        <taxon>Fungi</taxon>
        <taxon>Dikarya</taxon>
        <taxon>Ascomycota</taxon>
        <taxon>Pezizomycotina</taxon>
        <taxon>Sordariomycetes</taxon>
        <taxon>Hypocreomycetidae</taxon>
        <taxon>Hypocreales</taxon>
        <taxon>Nectriaceae</taxon>
        <taxon>Fusarium</taxon>
        <taxon>Fusarium solani species complex</taxon>
    </lineage>
</organism>
<dbReference type="Pfam" id="PF20183">
    <property type="entry name" value="DUF6546"/>
    <property type="match status" value="1"/>
</dbReference>
<protein>
    <recommendedName>
        <fullName evidence="5">F-box domain-containing protein</fullName>
    </recommendedName>
</protein>
<dbReference type="Pfam" id="PF00646">
    <property type="entry name" value="F-box"/>
    <property type="match status" value="1"/>
</dbReference>
<evidence type="ECO:0008006" key="5">
    <source>
        <dbReference type="Google" id="ProtNLM"/>
    </source>
</evidence>
<evidence type="ECO:0000259" key="2">
    <source>
        <dbReference type="Pfam" id="PF20183"/>
    </source>
</evidence>
<dbReference type="InterPro" id="IPR046676">
    <property type="entry name" value="DUF6546"/>
</dbReference>
<dbReference type="AlphaFoldDB" id="A0A428SS51"/>
<evidence type="ECO:0000313" key="3">
    <source>
        <dbReference type="EMBL" id="RSL92614.1"/>
    </source>
</evidence>
<comment type="caution">
    <text evidence="3">The sequence shown here is derived from an EMBL/GenBank/DDBJ whole genome shotgun (WGS) entry which is preliminary data.</text>
</comment>
<evidence type="ECO:0000259" key="1">
    <source>
        <dbReference type="Pfam" id="PF00646"/>
    </source>
</evidence>
<feature type="non-terminal residue" evidence="3">
    <location>
        <position position="479"/>
    </location>
</feature>
<proteinExistence type="predicted"/>
<dbReference type="InterPro" id="IPR001810">
    <property type="entry name" value="F-box_dom"/>
</dbReference>
<gene>
    <name evidence="3" type="ORF">CDV31_015083</name>
</gene>
<reference evidence="3 4" key="1">
    <citation type="submission" date="2017-06" db="EMBL/GenBank/DDBJ databases">
        <title>Cmopartive genomic analysis of Ambrosia Fusariam Clade fungi.</title>
        <authorList>
            <person name="Stajich J.E."/>
            <person name="Carrillo J."/>
            <person name="Kijimoto T."/>
            <person name="Eskalen A."/>
            <person name="O'Donnell K."/>
            <person name="Kasson M."/>
        </authorList>
    </citation>
    <scope>NUCLEOTIDE SEQUENCE [LARGE SCALE GENOMIC DNA]</scope>
    <source>
        <strain evidence="3 4">NRRL 20438</strain>
    </source>
</reference>
<sequence>MLDWSSLPPELRALILKLLTYHNNIAPFATVSKEWRSVIEKKNFGHLKLHPACLDSLGRLAERQKALIKHIWLNIELKRYSCRVCRRMESNSWYSANDRTMTAAITRLFSILTNWKQDGRGMTLELNAYSPSDSEHWFKKCYFGAPGEDELESERRPQDEATAVAIHDPSHGWYHGRMVEAPNDDALRRPFEPATLKFQEELPSVQAVTKFLLRRQCRRQLDPSTLSYILSKFPQLEEIKYEPWQLSEKLSQGQWDSDYERVISQQLPTSIKKITLFEDFNESYLEVFQHSHGRNWNLNPDRVRITNPIVGAAFAKRSQQLEHLSVAFLADACHFFDACQPHWRWHQLRSLTLTSRMMRQANPLQIRRILEAAAQSALHMPQLETMTLWNGAKGEACAFTWCQQGAAISWRGTWVFKLQPPVLSAWKRVAYEYARGEFTVSTELLTQDIRSHGDAIQYLGLHSVVDHVSLRQIRRENDT</sequence>
<name>A0A428SS51_9HYPO</name>